<feature type="domain" description="AAA" evidence="1">
    <location>
        <begin position="3"/>
        <end position="178"/>
    </location>
</feature>
<dbReference type="InterPro" id="IPR050678">
    <property type="entry name" value="DNA_Partitioning_ATPase"/>
</dbReference>
<dbReference type="PANTHER" id="PTHR13696">
    <property type="entry name" value="P-LOOP CONTAINING NUCLEOSIDE TRIPHOSPHATE HYDROLASE"/>
    <property type="match status" value="1"/>
</dbReference>
<keyword evidence="3" id="KW-1185">Reference proteome</keyword>
<proteinExistence type="predicted"/>
<dbReference type="InterPro" id="IPR025669">
    <property type="entry name" value="AAA_dom"/>
</dbReference>
<comment type="caution">
    <text evidence="2">The sequence shown here is derived from an EMBL/GenBank/DDBJ whole genome shotgun (WGS) entry which is preliminary data.</text>
</comment>
<dbReference type="CDD" id="cd02042">
    <property type="entry name" value="ParAB_family"/>
    <property type="match status" value="1"/>
</dbReference>
<evidence type="ECO:0000259" key="1">
    <source>
        <dbReference type="Pfam" id="PF13614"/>
    </source>
</evidence>
<dbReference type="AlphaFoldDB" id="A0A3P3TA33"/>
<protein>
    <submittedName>
        <fullName evidence="2">ParA family protein</fullName>
    </submittedName>
</protein>
<dbReference type="Pfam" id="PF13614">
    <property type="entry name" value="AAA_31"/>
    <property type="match status" value="1"/>
</dbReference>
<organism evidence="2 3">
    <name type="scientific">Paenibacillus oralis</name>
    <dbReference type="NCBI Taxonomy" id="2490856"/>
    <lineage>
        <taxon>Bacteria</taxon>
        <taxon>Bacillati</taxon>
        <taxon>Bacillota</taxon>
        <taxon>Bacilli</taxon>
        <taxon>Bacillales</taxon>
        <taxon>Paenibacillaceae</taxon>
        <taxon>Paenibacillus</taxon>
    </lineage>
</organism>
<evidence type="ECO:0000313" key="3">
    <source>
        <dbReference type="Proteomes" id="UP000267017"/>
    </source>
</evidence>
<sequence>MGTTVSIGVQKGGVGKSTTTCITSFLLAEKGYKVLVVDFDSQGNTTQILSGEDIYSFEEQTVLNAIIDLDPQKYIINVRENLDLLPADDILSTLGNQMGAFKRYVPTSLKETLDIVKDNYDFIIIDTPPNLGELSVSALAASDFVVVMLQSEPLCFKAIPRYLKFIELVKDRITPSLKLAGILPSMSDTRTKIDTSIIEQAREDYEDWVFNTLIKRRNRIKEFSILGIQNSTKEDREALEQYQQFLEELLTRVQKKGI</sequence>
<evidence type="ECO:0000313" key="2">
    <source>
        <dbReference type="EMBL" id="RRJ54896.1"/>
    </source>
</evidence>
<accession>A0A3P3TA33</accession>
<dbReference type="PANTHER" id="PTHR13696:SF99">
    <property type="entry name" value="COBYRINIC ACID AC-DIAMIDE SYNTHASE"/>
    <property type="match status" value="1"/>
</dbReference>
<dbReference type="RefSeq" id="WP_128635989.1">
    <property type="nucleotide sequence ID" value="NZ_RRCN01000002.1"/>
</dbReference>
<name>A0A3P3TA33_9BACL</name>
<dbReference type="SUPFAM" id="SSF52540">
    <property type="entry name" value="P-loop containing nucleoside triphosphate hydrolases"/>
    <property type="match status" value="1"/>
</dbReference>
<dbReference type="OrthoDB" id="9815116at2"/>
<dbReference type="EMBL" id="RRCN01000002">
    <property type="protein sequence ID" value="RRJ54896.1"/>
    <property type="molecule type" value="Genomic_DNA"/>
</dbReference>
<dbReference type="Proteomes" id="UP000267017">
    <property type="component" value="Unassembled WGS sequence"/>
</dbReference>
<dbReference type="Gene3D" id="3.40.50.300">
    <property type="entry name" value="P-loop containing nucleotide triphosphate hydrolases"/>
    <property type="match status" value="1"/>
</dbReference>
<dbReference type="InterPro" id="IPR027417">
    <property type="entry name" value="P-loop_NTPase"/>
</dbReference>
<gene>
    <name evidence="2" type="ORF">EHV15_35585</name>
</gene>
<reference evidence="2 3" key="1">
    <citation type="submission" date="2018-11" db="EMBL/GenBank/DDBJ databases">
        <title>Genome sequencing of Paenibacillus sp. KCOM 3021 (= ChDC PVNT-B20).</title>
        <authorList>
            <person name="Kook J.-K."/>
            <person name="Park S.-N."/>
            <person name="Lim Y.K."/>
        </authorList>
    </citation>
    <scope>NUCLEOTIDE SEQUENCE [LARGE SCALE GENOMIC DNA]</scope>
    <source>
        <strain evidence="2 3">KCOM 3021</strain>
    </source>
</reference>